<sequence>MVGIMDETDCKLLNLIQHDAALSLDELSERAGLSRNACWRRIKRLEDEGIIKGRVTLLDASRINVGLTAFIALRTTEHSASWLERFSNAVRDIPEIIGVYRMTGDVDYLLQAVIPDVAAYDRLYQRLIGRITLADVSSSFVMQEIKSTTVLPLDYAPERRG</sequence>
<dbReference type="PROSITE" id="PS50956">
    <property type="entry name" value="HTH_ASNC_2"/>
    <property type="match status" value="1"/>
</dbReference>
<dbReference type="SUPFAM" id="SSF54909">
    <property type="entry name" value="Dimeric alpha+beta barrel"/>
    <property type="match status" value="1"/>
</dbReference>
<evidence type="ECO:0000256" key="1">
    <source>
        <dbReference type="ARBA" id="ARBA00023015"/>
    </source>
</evidence>
<dbReference type="InterPro" id="IPR019888">
    <property type="entry name" value="Tscrpt_reg_AsnC-like"/>
</dbReference>
<dbReference type="Pfam" id="PF13412">
    <property type="entry name" value="HTH_24"/>
    <property type="match status" value="1"/>
</dbReference>
<feature type="domain" description="HTH asnC-type" evidence="4">
    <location>
        <begin position="5"/>
        <end position="68"/>
    </location>
</feature>
<dbReference type="GO" id="GO:0006355">
    <property type="term" value="P:regulation of DNA-templated transcription"/>
    <property type="evidence" value="ECO:0007669"/>
    <property type="project" value="UniProtKB-ARBA"/>
</dbReference>
<dbReference type="Pfam" id="PF01037">
    <property type="entry name" value="AsnC_trans_reg"/>
    <property type="match status" value="1"/>
</dbReference>
<dbReference type="KEGG" id="bcou:IC761_17225"/>
<dbReference type="EMBL" id="CP061379">
    <property type="protein sequence ID" value="QPF95228.1"/>
    <property type="molecule type" value="Genomic_DNA"/>
</dbReference>
<dbReference type="GO" id="GO:0043200">
    <property type="term" value="P:response to amino acid"/>
    <property type="evidence" value="ECO:0007669"/>
    <property type="project" value="TreeGrafter"/>
</dbReference>
<keyword evidence="1" id="KW-0805">Transcription regulation</keyword>
<dbReference type="PRINTS" id="PR00033">
    <property type="entry name" value="HTHASNC"/>
</dbReference>
<evidence type="ECO:0000259" key="4">
    <source>
        <dbReference type="PROSITE" id="PS50956"/>
    </source>
</evidence>
<dbReference type="InterPro" id="IPR011008">
    <property type="entry name" value="Dimeric_a/b-barrel"/>
</dbReference>
<evidence type="ECO:0000256" key="2">
    <source>
        <dbReference type="ARBA" id="ARBA00023125"/>
    </source>
</evidence>
<proteinExistence type="predicted"/>
<dbReference type="PANTHER" id="PTHR30154:SF17">
    <property type="entry name" value="DNA-BINDING TRANSCRIPTIONAL ACTIVATOR DECR"/>
    <property type="match status" value="1"/>
</dbReference>
<evidence type="ECO:0000256" key="3">
    <source>
        <dbReference type="ARBA" id="ARBA00023163"/>
    </source>
</evidence>
<keyword evidence="3" id="KW-0804">Transcription</keyword>
<dbReference type="InterPro" id="IPR000485">
    <property type="entry name" value="AsnC-type_HTH_dom"/>
</dbReference>
<dbReference type="SUPFAM" id="SSF46785">
    <property type="entry name" value="Winged helix' DNA-binding domain"/>
    <property type="match status" value="1"/>
</dbReference>
<keyword evidence="2" id="KW-0238">DNA-binding</keyword>
<keyword evidence="6" id="KW-1185">Reference proteome</keyword>
<dbReference type="Gene3D" id="1.10.10.10">
    <property type="entry name" value="Winged helix-like DNA-binding domain superfamily/Winged helix DNA-binding domain"/>
    <property type="match status" value="1"/>
</dbReference>
<dbReference type="GO" id="GO:0043565">
    <property type="term" value="F:sequence-specific DNA binding"/>
    <property type="evidence" value="ECO:0007669"/>
    <property type="project" value="InterPro"/>
</dbReference>
<dbReference type="InterPro" id="IPR036390">
    <property type="entry name" value="WH_DNA-bd_sf"/>
</dbReference>
<dbReference type="InterPro" id="IPR036388">
    <property type="entry name" value="WH-like_DNA-bd_sf"/>
</dbReference>
<dbReference type="AlphaFoldDB" id="A0A7S9DCD9"/>
<evidence type="ECO:0000313" key="5">
    <source>
        <dbReference type="EMBL" id="QPF95228.1"/>
    </source>
</evidence>
<dbReference type="CDD" id="cd00090">
    <property type="entry name" value="HTH_ARSR"/>
    <property type="match status" value="1"/>
</dbReference>
<dbReference type="Gene3D" id="3.30.70.920">
    <property type="match status" value="1"/>
</dbReference>
<name>A0A7S9DCD9_9BRAD</name>
<dbReference type="PANTHER" id="PTHR30154">
    <property type="entry name" value="LEUCINE-RESPONSIVE REGULATORY PROTEIN"/>
    <property type="match status" value="1"/>
</dbReference>
<dbReference type="GO" id="GO:0005829">
    <property type="term" value="C:cytosol"/>
    <property type="evidence" value="ECO:0007669"/>
    <property type="project" value="TreeGrafter"/>
</dbReference>
<evidence type="ECO:0000313" key="6">
    <source>
        <dbReference type="Proteomes" id="UP000594621"/>
    </source>
</evidence>
<gene>
    <name evidence="5" type="ORF">IC761_17225</name>
</gene>
<organism evidence="5 6">
    <name type="scientific">Bradyrhizobium commune</name>
    <dbReference type="NCBI Taxonomy" id="83627"/>
    <lineage>
        <taxon>Bacteria</taxon>
        <taxon>Pseudomonadati</taxon>
        <taxon>Pseudomonadota</taxon>
        <taxon>Alphaproteobacteria</taxon>
        <taxon>Hyphomicrobiales</taxon>
        <taxon>Nitrobacteraceae</taxon>
        <taxon>Bradyrhizobium</taxon>
    </lineage>
</organism>
<reference evidence="5 6" key="1">
    <citation type="submission" date="2020-09" db="EMBL/GenBank/DDBJ databases">
        <title>Complete genomes of bradyrhizobia occurring on native shrubby legumes in Australia.</title>
        <authorList>
            <person name="Lafay B."/>
        </authorList>
    </citation>
    <scope>NUCLEOTIDE SEQUENCE [LARGE SCALE GENOMIC DNA]</scope>
    <source>
        <strain evidence="5 6">BDV5040</strain>
    </source>
</reference>
<dbReference type="InterPro" id="IPR011991">
    <property type="entry name" value="ArsR-like_HTH"/>
</dbReference>
<dbReference type="Proteomes" id="UP000594621">
    <property type="component" value="Chromosome"/>
</dbReference>
<protein>
    <submittedName>
        <fullName evidence="5">Lrp/AsnC family transcriptional regulator</fullName>
    </submittedName>
</protein>
<dbReference type="SMART" id="SM00344">
    <property type="entry name" value="HTH_ASNC"/>
    <property type="match status" value="1"/>
</dbReference>
<accession>A0A7S9DCD9</accession>
<dbReference type="InterPro" id="IPR019887">
    <property type="entry name" value="Tscrpt_reg_AsnC/Lrp_C"/>
</dbReference>